<keyword evidence="5 7" id="KW-1133">Transmembrane helix</keyword>
<evidence type="ECO:0000256" key="6">
    <source>
        <dbReference type="ARBA" id="ARBA00023136"/>
    </source>
</evidence>
<evidence type="ECO:0000256" key="7">
    <source>
        <dbReference type="SAM" id="Phobius"/>
    </source>
</evidence>
<evidence type="ECO:0000256" key="3">
    <source>
        <dbReference type="ARBA" id="ARBA00022448"/>
    </source>
</evidence>
<name>A0ABR4FLD7_9EURO</name>
<evidence type="ECO:0000256" key="1">
    <source>
        <dbReference type="ARBA" id="ARBA00004141"/>
    </source>
</evidence>
<comment type="subcellular location">
    <subcellularLocation>
        <location evidence="1">Membrane</location>
        <topology evidence="1">Multi-pass membrane protein</topology>
    </subcellularLocation>
</comment>
<dbReference type="Pfam" id="PF00083">
    <property type="entry name" value="Sugar_tr"/>
    <property type="match status" value="2"/>
</dbReference>
<comment type="caution">
    <text evidence="10">The sequence shown here is derived from an EMBL/GenBank/DDBJ whole genome shotgun (WGS) entry which is preliminary data.</text>
</comment>
<evidence type="ECO:0000256" key="2">
    <source>
        <dbReference type="ARBA" id="ARBA00010992"/>
    </source>
</evidence>
<evidence type="ECO:0000256" key="8">
    <source>
        <dbReference type="SAM" id="SignalP"/>
    </source>
</evidence>
<evidence type="ECO:0000259" key="9">
    <source>
        <dbReference type="PROSITE" id="PS50850"/>
    </source>
</evidence>
<gene>
    <name evidence="10" type="ORF">BJX66DRAFT_330237</name>
</gene>
<dbReference type="InterPro" id="IPR050360">
    <property type="entry name" value="MFS_Sugar_Transporters"/>
</dbReference>
<keyword evidence="8" id="KW-0732">Signal</keyword>
<feature type="signal peptide" evidence="8">
    <location>
        <begin position="1"/>
        <end position="26"/>
    </location>
</feature>
<sequence length="466" mass="52710">MCRVVPSLYRLCQTLLILGHLSQVSVNSTSQHDYRYNLDTHSILYCLYISCERRWIDLMKPAENWAGTDIFSVYNLGAIIGALCAGYLADRYGRELVFMVSSLVYAFGTLIQLSSVTLPQWIAGHVVLGLGIGACVTGIPIYISEIAPHTHRGRMMAMGQLAYHAGFQLGFWLGYFIRFSPSAHPYWWLLVLAPEILLAVVLGFECYNFAPPSPRWLVAKGRDSHALEVLYLLHGEDLAERELEQIQETFEVEGQLNLSWMAFWKNPILGMTLACGLKIIQQITGTHSIMSLTHLVYSEVVRSMGRKTWLQVGTIIMVLSMLMTHLLELRIDQRPDWYGRYMLIPLPFLFYIFHNLSWAIAGSTYVSEIFPMSLRARGIALSTALGWALKYLAEVFPDLGNAIGRGSFSVFTTIGVLAFVFARYALVETKDKSLEEITQLLLPDYFSDAEGAEREELELLNHEHTE</sequence>
<proteinExistence type="inferred from homology"/>
<feature type="transmembrane region" description="Helical" evidence="7">
    <location>
        <begin position="96"/>
        <end position="115"/>
    </location>
</feature>
<dbReference type="InterPro" id="IPR005829">
    <property type="entry name" value="Sugar_transporter_CS"/>
</dbReference>
<organism evidence="10 11">
    <name type="scientific">Aspergillus keveii</name>
    <dbReference type="NCBI Taxonomy" id="714993"/>
    <lineage>
        <taxon>Eukaryota</taxon>
        <taxon>Fungi</taxon>
        <taxon>Dikarya</taxon>
        <taxon>Ascomycota</taxon>
        <taxon>Pezizomycotina</taxon>
        <taxon>Eurotiomycetes</taxon>
        <taxon>Eurotiomycetidae</taxon>
        <taxon>Eurotiales</taxon>
        <taxon>Aspergillaceae</taxon>
        <taxon>Aspergillus</taxon>
        <taxon>Aspergillus subgen. Nidulantes</taxon>
    </lineage>
</organism>
<dbReference type="Gene3D" id="1.20.1250.20">
    <property type="entry name" value="MFS general substrate transporter like domains"/>
    <property type="match status" value="2"/>
</dbReference>
<dbReference type="EMBL" id="JBFTWV010000196">
    <property type="protein sequence ID" value="KAL2784069.1"/>
    <property type="molecule type" value="Genomic_DNA"/>
</dbReference>
<dbReference type="InterPro" id="IPR005828">
    <property type="entry name" value="MFS_sugar_transport-like"/>
</dbReference>
<dbReference type="InterPro" id="IPR020846">
    <property type="entry name" value="MFS_dom"/>
</dbReference>
<reference evidence="10 11" key="1">
    <citation type="submission" date="2024-07" db="EMBL/GenBank/DDBJ databases">
        <title>Section-level genome sequencing and comparative genomics of Aspergillus sections Usti and Cavernicolus.</title>
        <authorList>
            <consortium name="Lawrence Berkeley National Laboratory"/>
            <person name="Nybo J.L."/>
            <person name="Vesth T.C."/>
            <person name="Theobald S."/>
            <person name="Frisvad J.C."/>
            <person name="Larsen T.O."/>
            <person name="Kjaerboelling I."/>
            <person name="Rothschild-Mancinelli K."/>
            <person name="Lyhne E.K."/>
            <person name="Kogle M.E."/>
            <person name="Barry K."/>
            <person name="Clum A."/>
            <person name="Na H."/>
            <person name="Ledsgaard L."/>
            <person name="Lin J."/>
            <person name="Lipzen A."/>
            <person name="Kuo A."/>
            <person name="Riley R."/>
            <person name="Mondo S."/>
            <person name="Labutti K."/>
            <person name="Haridas S."/>
            <person name="Pangalinan J."/>
            <person name="Salamov A.A."/>
            <person name="Simmons B.A."/>
            <person name="Magnuson J.K."/>
            <person name="Chen J."/>
            <person name="Drula E."/>
            <person name="Henrissat B."/>
            <person name="Wiebenga A."/>
            <person name="Lubbers R.J."/>
            <person name="Gomes A.C."/>
            <person name="Makela M.R."/>
            <person name="Stajich J."/>
            <person name="Grigoriev I.V."/>
            <person name="Mortensen U.H."/>
            <person name="De Vries R.P."/>
            <person name="Baker S.E."/>
            <person name="Andersen M.R."/>
        </authorList>
    </citation>
    <scope>NUCLEOTIDE SEQUENCE [LARGE SCALE GENOMIC DNA]</scope>
    <source>
        <strain evidence="10 11">CBS 209.92</strain>
    </source>
</reference>
<feature type="domain" description="Major facilitator superfamily (MFS) profile" evidence="9">
    <location>
        <begin position="1"/>
        <end position="430"/>
    </location>
</feature>
<dbReference type="InterPro" id="IPR003663">
    <property type="entry name" value="Sugar/inositol_transpt"/>
</dbReference>
<keyword evidence="3" id="KW-0813">Transport</keyword>
<dbReference type="SUPFAM" id="SSF103473">
    <property type="entry name" value="MFS general substrate transporter"/>
    <property type="match status" value="1"/>
</dbReference>
<accession>A0ABR4FLD7</accession>
<feature type="chain" id="PRO_5047286779" description="Major facilitator superfamily (MFS) profile domain-containing protein" evidence="8">
    <location>
        <begin position="27"/>
        <end position="466"/>
    </location>
</feature>
<dbReference type="PROSITE" id="PS50850">
    <property type="entry name" value="MFS"/>
    <property type="match status" value="1"/>
</dbReference>
<dbReference type="PRINTS" id="PR00171">
    <property type="entry name" value="SUGRTRNSPORT"/>
</dbReference>
<keyword evidence="11" id="KW-1185">Reference proteome</keyword>
<feature type="transmembrane region" description="Helical" evidence="7">
    <location>
        <begin position="121"/>
        <end position="143"/>
    </location>
</feature>
<feature type="transmembrane region" description="Helical" evidence="7">
    <location>
        <begin position="347"/>
        <end position="366"/>
    </location>
</feature>
<feature type="transmembrane region" description="Helical" evidence="7">
    <location>
        <begin position="378"/>
        <end position="396"/>
    </location>
</feature>
<comment type="similarity">
    <text evidence="2">Belongs to the major facilitator superfamily. Sugar transporter (TC 2.A.1.1) family.</text>
</comment>
<keyword evidence="4 7" id="KW-0812">Transmembrane</keyword>
<feature type="transmembrane region" description="Helical" evidence="7">
    <location>
        <begin position="187"/>
        <end position="210"/>
    </location>
</feature>
<dbReference type="PANTHER" id="PTHR48022">
    <property type="entry name" value="PLASTIDIC GLUCOSE TRANSPORTER 4"/>
    <property type="match status" value="1"/>
</dbReference>
<evidence type="ECO:0000256" key="4">
    <source>
        <dbReference type="ARBA" id="ARBA00022692"/>
    </source>
</evidence>
<keyword evidence="6 7" id="KW-0472">Membrane</keyword>
<dbReference type="PROSITE" id="PS00217">
    <property type="entry name" value="SUGAR_TRANSPORT_2"/>
    <property type="match status" value="1"/>
</dbReference>
<evidence type="ECO:0000313" key="10">
    <source>
        <dbReference type="EMBL" id="KAL2784069.1"/>
    </source>
</evidence>
<protein>
    <recommendedName>
        <fullName evidence="9">Major facilitator superfamily (MFS) profile domain-containing protein</fullName>
    </recommendedName>
</protein>
<dbReference type="InterPro" id="IPR036259">
    <property type="entry name" value="MFS_trans_sf"/>
</dbReference>
<evidence type="ECO:0000256" key="5">
    <source>
        <dbReference type="ARBA" id="ARBA00022989"/>
    </source>
</evidence>
<feature type="transmembrane region" description="Helical" evidence="7">
    <location>
        <begin position="70"/>
        <end position="89"/>
    </location>
</feature>
<dbReference type="PANTHER" id="PTHR48022:SF2">
    <property type="entry name" value="PLASTIDIC GLUCOSE TRANSPORTER 4"/>
    <property type="match status" value="1"/>
</dbReference>
<feature type="transmembrane region" description="Helical" evidence="7">
    <location>
        <begin position="408"/>
        <end position="426"/>
    </location>
</feature>
<dbReference type="Proteomes" id="UP001610563">
    <property type="component" value="Unassembled WGS sequence"/>
</dbReference>
<feature type="transmembrane region" description="Helical" evidence="7">
    <location>
        <begin position="155"/>
        <end position="175"/>
    </location>
</feature>
<evidence type="ECO:0000313" key="11">
    <source>
        <dbReference type="Proteomes" id="UP001610563"/>
    </source>
</evidence>
<feature type="transmembrane region" description="Helical" evidence="7">
    <location>
        <begin position="308"/>
        <end position="327"/>
    </location>
</feature>